<evidence type="ECO:0000313" key="2">
    <source>
        <dbReference type="Proteomes" id="UP000305674"/>
    </source>
</evidence>
<proteinExistence type="predicted"/>
<dbReference type="Proteomes" id="UP000305674">
    <property type="component" value="Unassembled WGS sequence"/>
</dbReference>
<dbReference type="InterPro" id="IPR030852">
    <property type="entry name" value="RcsF"/>
</dbReference>
<sequence>MRLATPITLLLLSGCGAHFEFNSNLDSQAAQNYFKAGSVTLYQGEAPPPGRGLGWLEATSCQQRSTDPIATEADARTQLRYNTAELGGNALWINRCVSLPGSSQCLTAITCYGQALVHHED</sequence>
<dbReference type="EMBL" id="SWCI01000003">
    <property type="protein sequence ID" value="TKB49765.1"/>
    <property type="molecule type" value="Genomic_DNA"/>
</dbReference>
<dbReference type="RefSeq" id="WP_136852315.1">
    <property type="nucleotide sequence ID" value="NZ_SWCI01000003.1"/>
</dbReference>
<comment type="caution">
    <text evidence="1">The sequence shown here is derived from an EMBL/GenBank/DDBJ whole genome shotgun (WGS) entry which is preliminary data.</text>
</comment>
<dbReference type="Gene3D" id="3.30.110.70">
    <property type="entry name" value="Hypothetical protein apc22750. Chain B"/>
    <property type="match status" value="1"/>
</dbReference>
<dbReference type="PROSITE" id="PS51257">
    <property type="entry name" value="PROKAR_LIPOPROTEIN"/>
    <property type="match status" value="1"/>
</dbReference>
<name>A0A4U1BH21_9GAMM</name>
<dbReference type="Pfam" id="PF16358">
    <property type="entry name" value="RcsF"/>
    <property type="match status" value="1"/>
</dbReference>
<organism evidence="1 2">
    <name type="scientific">Ferrimonas sediminicola</name>
    <dbReference type="NCBI Taxonomy" id="2569538"/>
    <lineage>
        <taxon>Bacteria</taxon>
        <taxon>Pseudomonadati</taxon>
        <taxon>Pseudomonadota</taxon>
        <taxon>Gammaproteobacteria</taxon>
        <taxon>Alteromonadales</taxon>
        <taxon>Ferrimonadaceae</taxon>
        <taxon>Ferrimonas</taxon>
    </lineage>
</organism>
<dbReference type="GO" id="GO:0035556">
    <property type="term" value="P:intracellular signal transduction"/>
    <property type="evidence" value="ECO:0007669"/>
    <property type="project" value="InterPro"/>
</dbReference>
<accession>A0A4U1BH21</accession>
<dbReference type="GO" id="GO:0009279">
    <property type="term" value="C:cell outer membrane"/>
    <property type="evidence" value="ECO:0007669"/>
    <property type="project" value="InterPro"/>
</dbReference>
<dbReference type="OrthoDB" id="6399623at2"/>
<dbReference type="AlphaFoldDB" id="A0A4U1BH21"/>
<keyword evidence="2" id="KW-1185">Reference proteome</keyword>
<reference evidence="1 2" key="1">
    <citation type="submission" date="2019-04" db="EMBL/GenBank/DDBJ databases">
        <authorList>
            <person name="Hwang J.C."/>
        </authorList>
    </citation>
    <scope>NUCLEOTIDE SEQUENCE [LARGE SCALE GENOMIC DNA]</scope>
    <source>
        <strain evidence="1 2">IMCC35001</strain>
    </source>
</reference>
<gene>
    <name evidence="1" type="ORF">FCL40_06295</name>
</gene>
<protein>
    <recommendedName>
        <fullName evidence="3">RcsF protein</fullName>
    </recommendedName>
</protein>
<evidence type="ECO:0000313" key="1">
    <source>
        <dbReference type="EMBL" id="TKB49765.1"/>
    </source>
</evidence>
<evidence type="ECO:0008006" key="3">
    <source>
        <dbReference type="Google" id="ProtNLM"/>
    </source>
</evidence>